<dbReference type="Gramene" id="Os01t0681150-00">
    <property type="protein sequence ID" value="Os01t0681150-00"/>
    <property type="gene ID" value="Os01g0681150"/>
</dbReference>
<evidence type="ECO:0000313" key="3">
    <source>
        <dbReference type="Proteomes" id="UP000059680"/>
    </source>
</evidence>
<reference evidence="3" key="1">
    <citation type="journal article" date="2005" name="Nature">
        <title>The map-based sequence of the rice genome.</title>
        <authorList>
            <consortium name="International rice genome sequencing project (IRGSP)"/>
            <person name="Matsumoto T."/>
            <person name="Wu J."/>
            <person name="Kanamori H."/>
            <person name="Katayose Y."/>
            <person name="Fujisawa M."/>
            <person name="Namiki N."/>
            <person name="Mizuno H."/>
            <person name="Yamamoto K."/>
            <person name="Antonio B.A."/>
            <person name="Baba T."/>
            <person name="Sakata K."/>
            <person name="Nagamura Y."/>
            <person name="Aoki H."/>
            <person name="Arikawa K."/>
            <person name="Arita K."/>
            <person name="Bito T."/>
            <person name="Chiden Y."/>
            <person name="Fujitsuka N."/>
            <person name="Fukunaka R."/>
            <person name="Hamada M."/>
            <person name="Harada C."/>
            <person name="Hayashi A."/>
            <person name="Hijishita S."/>
            <person name="Honda M."/>
            <person name="Hosokawa S."/>
            <person name="Ichikawa Y."/>
            <person name="Idonuma A."/>
            <person name="Iijima M."/>
            <person name="Ikeda M."/>
            <person name="Ikeno M."/>
            <person name="Ito K."/>
            <person name="Ito S."/>
            <person name="Ito T."/>
            <person name="Ito Y."/>
            <person name="Ito Y."/>
            <person name="Iwabuchi A."/>
            <person name="Kamiya K."/>
            <person name="Karasawa W."/>
            <person name="Kurita K."/>
            <person name="Katagiri S."/>
            <person name="Kikuta A."/>
            <person name="Kobayashi H."/>
            <person name="Kobayashi N."/>
            <person name="Machita K."/>
            <person name="Maehara T."/>
            <person name="Masukawa M."/>
            <person name="Mizubayashi T."/>
            <person name="Mukai Y."/>
            <person name="Nagasaki H."/>
            <person name="Nagata Y."/>
            <person name="Naito S."/>
            <person name="Nakashima M."/>
            <person name="Nakama Y."/>
            <person name="Nakamichi Y."/>
            <person name="Nakamura M."/>
            <person name="Meguro A."/>
            <person name="Negishi M."/>
            <person name="Ohta I."/>
            <person name="Ohta T."/>
            <person name="Okamoto M."/>
            <person name="Ono N."/>
            <person name="Saji S."/>
            <person name="Sakaguchi M."/>
            <person name="Sakai K."/>
            <person name="Shibata M."/>
            <person name="Shimokawa T."/>
            <person name="Song J."/>
            <person name="Takazaki Y."/>
            <person name="Terasawa K."/>
            <person name="Tsugane M."/>
            <person name="Tsuji K."/>
            <person name="Ueda S."/>
            <person name="Waki K."/>
            <person name="Yamagata H."/>
            <person name="Yamamoto M."/>
            <person name="Yamamoto S."/>
            <person name="Yamane H."/>
            <person name="Yoshiki S."/>
            <person name="Yoshihara R."/>
            <person name="Yukawa K."/>
            <person name="Zhong H."/>
            <person name="Yano M."/>
            <person name="Yuan Q."/>
            <person name="Ouyang S."/>
            <person name="Liu J."/>
            <person name="Jones K.M."/>
            <person name="Gansberger K."/>
            <person name="Moffat K."/>
            <person name="Hill J."/>
            <person name="Bera J."/>
            <person name="Fadrosh D."/>
            <person name="Jin S."/>
            <person name="Johri S."/>
            <person name="Kim M."/>
            <person name="Overton L."/>
            <person name="Reardon M."/>
            <person name="Tsitrin T."/>
            <person name="Vuong H."/>
            <person name="Weaver B."/>
            <person name="Ciecko A."/>
            <person name="Tallon L."/>
            <person name="Jackson J."/>
            <person name="Pai G."/>
            <person name="Aken S.V."/>
            <person name="Utterback T."/>
            <person name="Reidmuller S."/>
            <person name="Feldblyum T."/>
            <person name="Hsiao J."/>
            <person name="Zismann V."/>
            <person name="Iobst S."/>
            <person name="de Vazeille A.R."/>
            <person name="Buell C.R."/>
            <person name="Ying K."/>
            <person name="Li Y."/>
            <person name="Lu T."/>
            <person name="Huang Y."/>
            <person name="Zhao Q."/>
            <person name="Feng Q."/>
            <person name="Zhang L."/>
            <person name="Zhu J."/>
            <person name="Weng Q."/>
            <person name="Mu J."/>
            <person name="Lu Y."/>
            <person name="Fan D."/>
            <person name="Liu Y."/>
            <person name="Guan J."/>
            <person name="Zhang Y."/>
            <person name="Yu S."/>
            <person name="Liu X."/>
            <person name="Zhang Y."/>
            <person name="Hong G."/>
            <person name="Han B."/>
            <person name="Choisne N."/>
            <person name="Demange N."/>
            <person name="Orjeda G."/>
            <person name="Samain S."/>
            <person name="Cattolico L."/>
            <person name="Pelletier E."/>
            <person name="Couloux A."/>
            <person name="Segurens B."/>
            <person name="Wincker P."/>
            <person name="D'Hont A."/>
            <person name="Scarpelli C."/>
            <person name="Weissenbach J."/>
            <person name="Salanoubat M."/>
            <person name="Quetier F."/>
            <person name="Yu Y."/>
            <person name="Kim H.R."/>
            <person name="Rambo T."/>
            <person name="Currie J."/>
            <person name="Collura K."/>
            <person name="Luo M."/>
            <person name="Yang T."/>
            <person name="Ammiraju J.S.S."/>
            <person name="Engler F."/>
            <person name="Soderlund C."/>
            <person name="Wing R.A."/>
            <person name="Palmer L.E."/>
            <person name="de la Bastide M."/>
            <person name="Spiegel L."/>
            <person name="Nascimento L."/>
            <person name="Zutavern T."/>
            <person name="O'Shaughnessy A."/>
            <person name="Dike S."/>
            <person name="Dedhia N."/>
            <person name="Preston R."/>
            <person name="Balija V."/>
            <person name="McCombie W.R."/>
            <person name="Chow T."/>
            <person name="Chen H."/>
            <person name="Chung M."/>
            <person name="Chen C."/>
            <person name="Shaw J."/>
            <person name="Wu H."/>
            <person name="Hsiao K."/>
            <person name="Chao Y."/>
            <person name="Chu M."/>
            <person name="Cheng C."/>
            <person name="Hour A."/>
            <person name="Lee P."/>
            <person name="Lin S."/>
            <person name="Lin Y."/>
            <person name="Liou J."/>
            <person name="Liu S."/>
            <person name="Hsing Y."/>
            <person name="Raghuvanshi S."/>
            <person name="Mohanty A."/>
            <person name="Bharti A.K."/>
            <person name="Gaur A."/>
            <person name="Gupta V."/>
            <person name="Kumar D."/>
            <person name="Ravi V."/>
            <person name="Vij S."/>
            <person name="Kapur A."/>
            <person name="Khurana P."/>
            <person name="Khurana P."/>
            <person name="Khurana J.P."/>
            <person name="Tyagi A.K."/>
            <person name="Gaikwad K."/>
            <person name="Singh A."/>
            <person name="Dalal V."/>
            <person name="Srivastava S."/>
            <person name="Dixit A."/>
            <person name="Pal A.K."/>
            <person name="Ghazi I.A."/>
            <person name="Yadav M."/>
            <person name="Pandit A."/>
            <person name="Bhargava A."/>
            <person name="Sureshbabu K."/>
            <person name="Batra K."/>
            <person name="Sharma T.R."/>
            <person name="Mohapatra T."/>
            <person name="Singh N.K."/>
            <person name="Messing J."/>
            <person name="Nelson A.B."/>
            <person name="Fuks G."/>
            <person name="Kavchok S."/>
            <person name="Keizer G."/>
            <person name="Linton E."/>
            <person name="Llaca V."/>
            <person name="Song R."/>
            <person name="Tanyolac B."/>
            <person name="Young S."/>
            <person name="Ho-Il K."/>
            <person name="Hahn J.H."/>
            <person name="Sangsakoo G."/>
            <person name="Vanavichit A."/>
            <person name="de Mattos Luiz.A.T."/>
            <person name="Zimmer P.D."/>
            <person name="Malone G."/>
            <person name="Dellagostin O."/>
            <person name="de Oliveira A.C."/>
            <person name="Bevan M."/>
            <person name="Bancroft I."/>
            <person name="Minx P."/>
            <person name="Cordum H."/>
            <person name="Wilson R."/>
            <person name="Cheng Z."/>
            <person name="Jin W."/>
            <person name="Jiang J."/>
            <person name="Leong S.A."/>
            <person name="Iwama H."/>
            <person name="Gojobori T."/>
            <person name="Itoh T."/>
            <person name="Niimura Y."/>
            <person name="Fujii Y."/>
            <person name="Habara T."/>
            <person name="Sakai H."/>
            <person name="Sato Y."/>
            <person name="Wilson G."/>
            <person name="Kumar K."/>
            <person name="McCouch S."/>
            <person name="Juretic N."/>
            <person name="Hoen D."/>
            <person name="Wright S."/>
            <person name="Bruskiewich R."/>
            <person name="Bureau T."/>
            <person name="Miyao A."/>
            <person name="Hirochika H."/>
            <person name="Nishikawa T."/>
            <person name="Kadowaki K."/>
            <person name="Sugiura M."/>
            <person name="Burr B."/>
            <person name="Sasaki T."/>
        </authorList>
    </citation>
    <scope>NUCLEOTIDE SEQUENCE [LARGE SCALE GENOMIC DNA]</scope>
    <source>
        <strain evidence="3">cv. Nipponbare</strain>
    </source>
</reference>
<organism evidence="2 3">
    <name type="scientific">Oryza sativa subsp. japonica</name>
    <name type="common">Rice</name>
    <dbReference type="NCBI Taxonomy" id="39947"/>
    <lineage>
        <taxon>Eukaryota</taxon>
        <taxon>Viridiplantae</taxon>
        <taxon>Streptophyta</taxon>
        <taxon>Embryophyta</taxon>
        <taxon>Tracheophyta</taxon>
        <taxon>Spermatophyta</taxon>
        <taxon>Magnoliopsida</taxon>
        <taxon>Liliopsida</taxon>
        <taxon>Poales</taxon>
        <taxon>Poaceae</taxon>
        <taxon>BOP clade</taxon>
        <taxon>Oryzoideae</taxon>
        <taxon>Oryzeae</taxon>
        <taxon>Oryzinae</taxon>
        <taxon>Oryza</taxon>
        <taxon>Oryza sativa</taxon>
    </lineage>
</organism>
<feature type="region of interest" description="Disordered" evidence="1">
    <location>
        <begin position="117"/>
        <end position="139"/>
    </location>
</feature>
<protein>
    <submittedName>
        <fullName evidence="2">Os01g0681150 protein</fullName>
    </submittedName>
</protein>
<keyword evidence="3" id="KW-1185">Reference proteome</keyword>
<feature type="region of interest" description="Disordered" evidence="1">
    <location>
        <begin position="53"/>
        <end position="95"/>
    </location>
</feature>
<accession>A0A0P0V6K4</accession>
<reference evidence="2 3" key="2">
    <citation type="journal article" date="2013" name="Plant Cell Physiol.">
        <title>Rice Annotation Project Database (RAP-DB): an integrative and interactive database for rice genomics.</title>
        <authorList>
            <person name="Sakai H."/>
            <person name="Lee S.S."/>
            <person name="Tanaka T."/>
            <person name="Numa H."/>
            <person name="Kim J."/>
            <person name="Kawahara Y."/>
            <person name="Wakimoto H."/>
            <person name="Yang C.C."/>
            <person name="Iwamoto M."/>
            <person name="Abe T."/>
            <person name="Yamada Y."/>
            <person name="Muto A."/>
            <person name="Inokuchi H."/>
            <person name="Ikemura T."/>
            <person name="Matsumoto T."/>
            <person name="Sasaki T."/>
            <person name="Itoh T."/>
        </authorList>
    </citation>
    <scope>NUCLEOTIDE SEQUENCE [LARGE SCALE GENOMIC DNA]</scope>
    <source>
        <strain evidence="3">cv. Nipponbare</strain>
    </source>
</reference>
<evidence type="ECO:0000313" key="2">
    <source>
        <dbReference type="EMBL" id="BAS73708.1"/>
    </source>
</evidence>
<reference evidence="2 3" key="3">
    <citation type="journal article" date="2013" name="Rice">
        <title>Improvement of the Oryza sativa Nipponbare reference genome using next generation sequence and optical map data.</title>
        <authorList>
            <person name="Kawahara Y."/>
            <person name="de la Bastide M."/>
            <person name="Hamilton J.P."/>
            <person name="Kanamori H."/>
            <person name="McCombie W.R."/>
            <person name="Ouyang S."/>
            <person name="Schwartz D.C."/>
            <person name="Tanaka T."/>
            <person name="Wu J."/>
            <person name="Zhou S."/>
            <person name="Childs K.L."/>
            <person name="Davidson R.M."/>
            <person name="Lin H."/>
            <person name="Quesada-Ocampo L."/>
            <person name="Vaillancourt B."/>
            <person name="Sakai H."/>
            <person name="Lee S.S."/>
            <person name="Kim J."/>
            <person name="Numa H."/>
            <person name="Itoh T."/>
            <person name="Buell C.R."/>
            <person name="Matsumoto T."/>
        </authorList>
    </citation>
    <scope>NUCLEOTIDE SEQUENCE [LARGE SCALE GENOMIC DNA]</scope>
    <source>
        <strain evidence="3">cv. Nipponbare</strain>
    </source>
</reference>
<dbReference type="EMBL" id="AP014957">
    <property type="protein sequence ID" value="BAS73708.1"/>
    <property type="molecule type" value="Genomic_DNA"/>
</dbReference>
<dbReference type="Proteomes" id="UP000059680">
    <property type="component" value="Chromosome 1"/>
</dbReference>
<name>A0A0P0V6K4_ORYSJ</name>
<gene>
    <name evidence="2" type="ordered locus">Os01g0681150</name>
    <name evidence="2" type="ORF">OSNPB_010681150</name>
</gene>
<feature type="compositionally biased region" description="Polar residues" evidence="1">
    <location>
        <begin position="84"/>
        <end position="95"/>
    </location>
</feature>
<dbReference type="AlphaFoldDB" id="A0A0P0V6K4"/>
<sequence length="139" mass="15276">MAGSSFSFICNLFPHKSCKNAAVIRLCMNSAYSLSPLILWSCRTRGRRVTIPREPRGRKSFPTTLSNTDDLPELWPPTTAMAGSESQRVGSALSSPWSPRAVHARCSLLTSEMRFSMAAAGARRRNPSQPPRWPGQTPG</sequence>
<proteinExistence type="predicted"/>
<dbReference type="InParanoid" id="A0A0P0V6K4"/>
<evidence type="ECO:0000256" key="1">
    <source>
        <dbReference type="SAM" id="MobiDB-lite"/>
    </source>
</evidence>
<dbReference type="PaxDb" id="39947-A0A0P0V6K4"/>